<evidence type="ECO:0000259" key="7">
    <source>
        <dbReference type="PROSITE" id="PS51194"/>
    </source>
</evidence>
<comment type="caution">
    <text evidence="8">The sequence shown here is derived from an EMBL/GenBank/DDBJ whole genome shotgun (WGS) entry which is preliminary data.</text>
</comment>
<accession>A0A812QV16</accession>
<gene>
    <name evidence="8" type="primary">ddx42</name>
    <name evidence="8" type="ORF">SPIL2461_LOCUS10006</name>
</gene>
<dbReference type="CDD" id="cd18787">
    <property type="entry name" value="SF2_C_DEAD"/>
    <property type="match status" value="1"/>
</dbReference>
<dbReference type="GO" id="GO:0003724">
    <property type="term" value="F:RNA helicase activity"/>
    <property type="evidence" value="ECO:0007669"/>
    <property type="project" value="TreeGrafter"/>
</dbReference>
<feature type="region of interest" description="Disordered" evidence="6">
    <location>
        <begin position="520"/>
        <end position="581"/>
    </location>
</feature>
<dbReference type="Pfam" id="PF00271">
    <property type="entry name" value="Helicase_C"/>
    <property type="match status" value="1"/>
</dbReference>
<evidence type="ECO:0000256" key="2">
    <source>
        <dbReference type="ARBA" id="ARBA00022801"/>
    </source>
</evidence>
<dbReference type="AlphaFoldDB" id="A0A812QV16"/>
<dbReference type="OrthoDB" id="9970435at2759"/>
<evidence type="ECO:0000256" key="5">
    <source>
        <dbReference type="SAM" id="Coils"/>
    </source>
</evidence>
<feature type="non-terminal residue" evidence="8">
    <location>
        <position position="1"/>
    </location>
</feature>
<keyword evidence="1" id="KW-0547">Nucleotide-binding</keyword>
<feature type="domain" description="Helicase C-terminal" evidence="7">
    <location>
        <begin position="176"/>
        <end position="343"/>
    </location>
</feature>
<keyword evidence="9" id="KW-1185">Reference proteome</keyword>
<dbReference type="SMART" id="SM00490">
    <property type="entry name" value="HELICc"/>
    <property type="match status" value="1"/>
</dbReference>
<dbReference type="InterPro" id="IPR050079">
    <property type="entry name" value="DEAD_box_RNA_helicase"/>
</dbReference>
<feature type="coiled-coil region" evidence="5">
    <location>
        <begin position="380"/>
        <end position="407"/>
    </location>
</feature>
<protein>
    <submittedName>
        <fullName evidence="8">Ddx42 protein</fullName>
    </submittedName>
</protein>
<keyword evidence="5" id="KW-0175">Coiled coil</keyword>
<dbReference type="EMBL" id="CAJNIZ010018025">
    <property type="protein sequence ID" value="CAE7405503.1"/>
    <property type="molecule type" value="Genomic_DNA"/>
</dbReference>
<sequence length="581" mass="63732">DKRFHLVANFVLGDYQAIMTMALNSDAAWLSDESSPQSRVWTSFMQGDDESRRQRVKLILAVEEGPWLVKKAFIKKPMLICKLLQCKFHHKPDDFLEIAFERANGATVGVVLNSMRGAVLSCALLLEAKASRFLGMVDPIRRVRKSYSIIMGVDGGDILQQPIRITIGEVGQAAANVQQFVEVLKNDDEKWASAWLSKRVDGMLQKGQLLVFVKSIASAEEISQNFQDFLEKKTEFLHGDLDQGERMRILRNVRKRVVDVLIATDVAARGLDLPSIFTVVSYDAARDIETHTHRIGRTGRAGAAGEAYTLLTNDDQNKKMAALLVENLEQANQAVPEDLKGLAMKYGPFRAAKLEGRTFLGKKKGGKAEKSSFGVGFDVASRQKETVQDLAKRLDKEADQMAALNRQKASGGMRAGPNRVLAKTGFVAAAVSEAPKDLATQGPKKDEESSDEDLFAPGVTSAFGRPAKAKVAPAPSRVGLGFTLPALQPQLGQIQPQASPQPHPQVSAAAALAMTTLQTPAVSSPPVHGFSDAPRGFSDGPLAAQSRKRSRSRSRGRRSRERSRSRRRSRSRGRRRRRSPS</sequence>
<dbReference type="Proteomes" id="UP000649617">
    <property type="component" value="Unassembled WGS sequence"/>
</dbReference>
<dbReference type="GO" id="GO:0016787">
    <property type="term" value="F:hydrolase activity"/>
    <property type="evidence" value="ECO:0007669"/>
    <property type="project" value="UniProtKB-KW"/>
</dbReference>
<dbReference type="GO" id="GO:0005524">
    <property type="term" value="F:ATP binding"/>
    <property type="evidence" value="ECO:0007669"/>
    <property type="project" value="UniProtKB-KW"/>
</dbReference>
<evidence type="ECO:0000256" key="4">
    <source>
        <dbReference type="ARBA" id="ARBA00022840"/>
    </source>
</evidence>
<keyword evidence="2" id="KW-0378">Hydrolase</keyword>
<reference evidence="8" key="1">
    <citation type="submission" date="2021-02" db="EMBL/GenBank/DDBJ databases">
        <authorList>
            <person name="Dougan E. K."/>
            <person name="Rhodes N."/>
            <person name="Thang M."/>
            <person name="Chan C."/>
        </authorList>
    </citation>
    <scope>NUCLEOTIDE SEQUENCE</scope>
</reference>
<dbReference type="InterPro" id="IPR001650">
    <property type="entry name" value="Helicase_C-like"/>
</dbReference>
<dbReference type="PROSITE" id="PS51194">
    <property type="entry name" value="HELICASE_CTER"/>
    <property type="match status" value="1"/>
</dbReference>
<keyword evidence="4" id="KW-0067">ATP-binding</keyword>
<feature type="region of interest" description="Disordered" evidence="6">
    <location>
        <begin position="434"/>
        <end position="460"/>
    </location>
</feature>
<dbReference type="PANTHER" id="PTHR47959">
    <property type="entry name" value="ATP-DEPENDENT RNA HELICASE RHLE-RELATED"/>
    <property type="match status" value="1"/>
</dbReference>
<dbReference type="Pfam" id="PF07059">
    <property type="entry name" value="EDR2_C"/>
    <property type="match status" value="1"/>
</dbReference>
<dbReference type="InterPro" id="IPR009769">
    <property type="entry name" value="EDR2_C"/>
</dbReference>
<evidence type="ECO:0000256" key="6">
    <source>
        <dbReference type="SAM" id="MobiDB-lite"/>
    </source>
</evidence>
<dbReference type="SUPFAM" id="SSF52540">
    <property type="entry name" value="P-loop containing nucleoside triphosphate hydrolases"/>
    <property type="match status" value="1"/>
</dbReference>
<feature type="compositionally biased region" description="Basic residues" evidence="6">
    <location>
        <begin position="546"/>
        <end position="581"/>
    </location>
</feature>
<dbReference type="GO" id="GO:0005829">
    <property type="term" value="C:cytosol"/>
    <property type="evidence" value="ECO:0007669"/>
    <property type="project" value="TreeGrafter"/>
</dbReference>
<dbReference type="PANTHER" id="PTHR47959:SF1">
    <property type="entry name" value="ATP-DEPENDENT RNA HELICASE DBPA"/>
    <property type="match status" value="1"/>
</dbReference>
<dbReference type="InterPro" id="IPR027417">
    <property type="entry name" value="P-loop_NTPase"/>
</dbReference>
<organism evidence="8 9">
    <name type="scientific">Symbiodinium pilosum</name>
    <name type="common">Dinoflagellate</name>
    <dbReference type="NCBI Taxonomy" id="2952"/>
    <lineage>
        <taxon>Eukaryota</taxon>
        <taxon>Sar</taxon>
        <taxon>Alveolata</taxon>
        <taxon>Dinophyceae</taxon>
        <taxon>Suessiales</taxon>
        <taxon>Symbiodiniaceae</taxon>
        <taxon>Symbiodinium</taxon>
    </lineage>
</organism>
<name>A0A812QV16_SYMPI</name>
<evidence type="ECO:0000256" key="3">
    <source>
        <dbReference type="ARBA" id="ARBA00022806"/>
    </source>
</evidence>
<dbReference type="Gene3D" id="3.40.50.300">
    <property type="entry name" value="P-loop containing nucleotide triphosphate hydrolases"/>
    <property type="match status" value="1"/>
</dbReference>
<evidence type="ECO:0000256" key="1">
    <source>
        <dbReference type="ARBA" id="ARBA00022741"/>
    </source>
</evidence>
<proteinExistence type="predicted"/>
<keyword evidence="3" id="KW-0347">Helicase</keyword>
<evidence type="ECO:0000313" key="8">
    <source>
        <dbReference type="EMBL" id="CAE7405503.1"/>
    </source>
</evidence>
<evidence type="ECO:0000313" key="9">
    <source>
        <dbReference type="Proteomes" id="UP000649617"/>
    </source>
</evidence>